<dbReference type="Proteomes" id="UP001560267">
    <property type="component" value="Unassembled WGS sequence"/>
</dbReference>
<reference evidence="2 3" key="1">
    <citation type="submission" date="2024-07" db="EMBL/GenBank/DDBJ databases">
        <title>Draft Genome Sequence of Ferrimicrobium acidiphilum Strain YE2023, Isolated from a Pulp of Bioleach Reactor.</title>
        <authorList>
            <person name="Elkina Y.A."/>
            <person name="Bulaeva A.G."/>
            <person name="Beletsky A.V."/>
            <person name="Mardanov A.V."/>
        </authorList>
    </citation>
    <scope>NUCLEOTIDE SEQUENCE [LARGE SCALE GENOMIC DNA]</scope>
    <source>
        <strain evidence="2 3">YE2023</strain>
    </source>
</reference>
<keyword evidence="2" id="KW-0489">Methyltransferase</keyword>
<dbReference type="EC" id="2.1.1.222" evidence="2"/>
<gene>
    <name evidence="2" type="ORF">AB6A68_12585</name>
</gene>
<sequence>MVAHDNVTANQRWWDERAPLHAKAPFYRIDEIVNGASSLDDFELNEFEVGQAHSLVHLQCHIGTDTISWARQGLEVTGLDFSQPALDEAQRIAYACGISARWVLADLYDAVAALGAAYDIVYTGKGALTWLHDIERWAMVVADLLKPGGRLYLVEFHPITWALDADSWSIALDYFSDGKPEIQHEPQGSYAVGPVATQWNTTAEWQHTMGDIVSSIAGAGLRLDWFHEFPFTRFALAENFERTRDGAIYRPPANQPRLPLMFSLCATKLS</sequence>
<comment type="caution">
    <text evidence="2">The sequence shown here is derived from an EMBL/GenBank/DDBJ whole genome shotgun (WGS) entry which is preliminary data.</text>
</comment>
<dbReference type="CDD" id="cd02440">
    <property type="entry name" value="AdoMet_MTases"/>
    <property type="match status" value="1"/>
</dbReference>
<dbReference type="GO" id="GO:0032259">
    <property type="term" value="P:methylation"/>
    <property type="evidence" value="ECO:0007669"/>
    <property type="project" value="UniProtKB-KW"/>
</dbReference>
<dbReference type="GO" id="GO:0102208">
    <property type="term" value="F:2-polyprenyl-6-hydroxyphenol methylase activity"/>
    <property type="evidence" value="ECO:0007669"/>
    <property type="project" value="UniProtKB-EC"/>
</dbReference>
<dbReference type="GO" id="GO:0061542">
    <property type="term" value="F:3-demethylubiquinol 3-O-methyltransferase activity"/>
    <property type="evidence" value="ECO:0007669"/>
    <property type="project" value="UniProtKB-EC"/>
</dbReference>
<organism evidence="2 3">
    <name type="scientific">Ferrimicrobium acidiphilum</name>
    <dbReference type="NCBI Taxonomy" id="121039"/>
    <lineage>
        <taxon>Bacteria</taxon>
        <taxon>Bacillati</taxon>
        <taxon>Actinomycetota</taxon>
        <taxon>Acidimicrobiia</taxon>
        <taxon>Acidimicrobiales</taxon>
        <taxon>Acidimicrobiaceae</taxon>
        <taxon>Ferrimicrobium</taxon>
    </lineage>
</organism>
<keyword evidence="2" id="KW-0808">Transferase</keyword>
<dbReference type="InterPro" id="IPR029063">
    <property type="entry name" value="SAM-dependent_MTases_sf"/>
</dbReference>
<proteinExistence type="predicted"/>
<feature type="domain" description="Methyltransferase type 12" evidence="1">
    <location>
        <begin position="57"/>
        <end position="151"/>
    </location>
</feature>
<evidence type="ECO:0000259" key="1">
    <source>
        <dbReference type="Pfam" id="PF08242"/>
    </source>
</evidence>
<dbReference type="Pfam" id="PF08242">
    <property type="entry name" value="Methyltransf_12"/>
    <property type="match status" value="1"/>
</dbReference>
<protein>
    <submittedName>
        <fullName evidence="2">Class I SAM-dependent methyltransferase</fullName>
        <ecNumber evidence="2">2.1.1.222</ecNumber>
        <ecNumber evidence="2">2.1.1.64</ecNumber>
    </submittedName>
</protein>
<evidence type="ECO:0000313" key="2">
    <source>
        <dbReference type="EMBL" id="MEX6430664.1"/>
    </source>
</evidence>
<name>A0ABV3Y889_9ACTN</name>
<keyword evidence="3" id="KW-1185">Reference proteome</keyword>
<dbReference type="EC" id="2.1.1.64" evidence="2"/>
<accession>A0ABV3Y889</accession>
<dbReference type="SUPFAM" id="SSF53335">
    <property type="entry name" value="S-adenosyl-L-methionine-dependent methyltransferases"/>
    <property type="match status" value="1"/>
</dbReference>
<dbReference type="EMBL" id="JBFSHR010000070">
    <property type="protein sequence ID" value="MEX6430664.1"/>
    <property type="molecule type" value="Genomic_DNA"/>
</dbReference>
<evidence type="ECO:0000313" key="3">
    <source>
        <dbReference type="Proteomes" id="UP001560267"/>
    </source>
</evidence>
<dbReference type="Gene3D" id="3.40.50.150">
    <property type="entry name" value="Vaccinia Virus protein VP39"/>
    <property type="match status" value="1"/>
</dbReference>
<dbReference type="InterPro" id="IPR013217">
    <property type="entry name" value="Methyltransf_12"/>
</dbReference>